<name>A0A1H4TW06_9PSEU</name>
<dbReference type="PANTHER" id="PTHR42748:SF7">
    <property type="entry name" value="NMRA LIKE REDOX SENSOR 1-RELATED"/>
    <property type="match status" value="1"/>
</dbReference>
<dbReference type="InterPro" id="IPR008030">
    <property type="entry name" value="NmrA-like"/>
</dbReference>
<evidence type="ECO:0000259" key="3">
    <source>
        <dbReference type="Pfam" id="PF05368"/>
    </source>
</evidence>
<organism evidence="4 5">
    <name type="scientific">Amycolatopsis tolypomycina</name>
    <dbReference type="NCBI Taxonomy" id="208445"/>
    <lineage>
        <taxon>Bacteria</taxon>
        <taxon>Bacillati</taxon>
        <taxon>Actinomycetota</taxon>
        <taxon>Actinomycetes</taxon>
        <taxon>Pseudonocardiales</taxon>
        <taxon>Pseudonocardiaceae</taxon>
        <taxon>Amycolatopsis</taxon>
    </lineage>
</organism>
<gene>
    <name evidence="4" type="ORF">SAMN04489727_4377</name>
</gene>
<keyword evidence="2" id="KW-0521">NADP</keyword>
<dbReference type="InterPro" id="IPR051164">
    <property type="entry name" value="NmrA-like_oxidored"/>
</dbReference>
<dbReference type="Pfam" id="PF05368">
    <property type="entry name" value="NmrA"/>
    <property type="match status" value="1"/>
</dbReference>
<dbReference type="OrthoDB" id="319724at2"/>
<dbReference type="Proteomes" id="UP000199622">
    <property type="component" value="Unassembled WGS sequence"/>
</dbReference>
<dbReference type="AlphaFoldDB" id="A0A1H4TW06"/>
<accession>A0A1H4TW06</accession>
<protein>
    <submittedName>
        <fullName evidence="4">Uncharacterized conserved protein YbjT, contains NAD(P)-binding and DUF2867 domains</fullName>
    </submittedName>
</protein>
<dbReference type="SUPFAM" id="SSF51735">
    <property type="entry name" value="NAD(P)-binding Rossmann-fold domains"/>
    <property type="match status" value="1"/>
</dbReference>
<evidence type="ECO:0000256" key="2">
    <source>
        <dbReference type="ARBA" id="ARBA00022857"/>
    </source>
</evidence>
<evidence type="ECO:0000313" key="5">
    <source>
        <dbReference type="Proteomes" id="UP000199622"/>
    </source>
</evidence>
<dbReference type="RefSeq" id="WP_091310214.1">
    <property type="nucleotide sequence ID" value="NZ_FNSO01000004.1"/>
</dbReference>
<reference evidence="5" key="1">
    <citation type="submission" date="2016-10" db="EMBL/GenBank/DDBJ databases">
        <authorList>
            <person name="Varghese N."/>
            <person name="Submissions S."/>
        </authorList>
    </citation>
    <scope>NUCLEOTIDE SEQUENCE [LARGE SCALE GENOMIC DNA]</scope>
    <source>
        <strain evidence="5">DSM 44544</strain>
    </source>
</reference>
<dbReference type="STRING" id="208445.SAMN04489727_4377"/>
<dbReference type="PANTHER" id="PTHR42748">
    <property type="entry name" value="NITROGEN METABOLITE REPRESSION PROTEIN NMRA FAMILY MEMBER"/>
    <property type="match status" value="1"/>
</dbReference>
<keyword evidence="5" id="KW-1185">Reference proteome</keyword>
<dbReference type="EMBL" id="FNSO01000004">
    <property type="protein sequence ID" value="SEC60676.1"/>
    <property type="molecule type" value="Genomic_DNA"/>
</dbReference>
<dbReference type="Gene3D" id="3.90.25.10">
    <property type="entry name" value="UDP-galactose 4-epimerase, domain 1"/>
    <property type="match status" value="1"/>
</dbReference>
<dbReference type="InterPro" id="IPR036291">
    <property type="entry name" value="NAD(P)-bd_dom_sf"/>
</dbReference>
<proteinExistence type="inferred from homology"/>
<comment type="similarity">
    <text evidence="1">Belongs to the NmrA-type oxidoreductase family.</text>
</comment>
<dbReference type="Gene3D" id="3.40.50.720">
    <property type="entry name" value="NAD(P)-binding Rossmann-like Domain"/>
    <property type="match status" value="1"/>
</dbReference>
<evidence type="ECO:0000313" key="4">
    <source>
        <dbReference type="EMBL" id="SEC60676.1"/>
    </source>
</evidence>
<sequence>MSLDVLVVGATGQQGGAVARELLRRGHTVRALTRRPGSAAATDLAGLGAKVVPGDLAVASSIEAAAQGADAAFLLSDSFDAGTGFETTAGIGAVEGLRRAGVGHIVYTSAASADRDTGVPHFDSKAAIERHLRENRVPHTVVAPAFFMENRFFGLRRSDDGWLLPTPMPAARALQQIAVADIAEFVRHALEHRADVLGLRFDIAGDDLTGEAAAATLAEIIGEPVRYAAIPPDAPFLGPDLSAMFAYIDRVGFTADIAALRADFPDVGWHTFADWARLQDWQHIGAKPIKAVPTA</sequence>
<feature type="domain" description="NmrA-like" evidence="3">
    <location>
        <begin position="4"/>
        <end position="233"/>
    </location>
</feature>
<dbReference type="CDD" id="cd05251">
    <property type="entry name" value="NmrA_like_SDR_a"/>
    <property type="match status" value="1"/>
</dbReference>
<evidence type="ECO:0000256" key="1">
    <source>
        <dbReference type="ARBA" id="ARBA00006328"/>
    </source>
</evidence>